<accession>A0A0E9XLC8</accession>
<protein>
    <submittedName>
        <fullName evidence="1">Uncharacterized protein</fullName>
    </submittedName>
</protein>
<dbReference type="AlphaFoldDB" id="A0A0E9XLC8"/>
<organism evidence="1">
    <name type="scientific">Anguilla anguilla</name>
    <name type="common">European freshwater eel</name>
    <name type="synonym">Muraena anguilla</name>
    <dbReference type="NCBI Taxonomy" id="7936"/>
    <lineage>
        <taxon>Eukaryota</taxon>
        <taxon>Metazoa</taxon>
        <taxon>Chordata</taxon>
        <taxon>Craniata</taxon>
        <taxon>Vertebrata</taxon>
        <taxon>Euteleostomi</taxon>
        <taxon>Actinopterygii</taxon>
        <taxon>Neopterygii</taxon>
        <taxon>Teleostei</taxon>
        <taxon>Anguilliformes</taxon>
        <taxon>Anguillidae</taxon>
        <taxon>Anguilla</taxon>
    </lineage>
</organism>
<reference evidence="1" key="2">
    <citation type="journal article" date="2015" name="Fish Shellfish Immunol.">
        <title>Early steps in the European eel (Anguilla anguilla)-Vibrio vulnificus interaction in the gills: Role of the RtxA13 toxin.</title>
        <authorList>
            <person name="Callol A."/>
            <person name="Pajuelo D."/>
            <person name="Ebbesson L."/>
            <person name="Teles M."/>
            <person name="MacKenzie S."/>
            <person name="Amaro C."/>
        </authorList>
    </citation>
    <scope>NUCLEOTIDE SEQUENCE</scope>
</reference>
<reference evidence="1" key="1">
    <citation type="submission" date="2014-11" db="EMBL/GenBank/DDBJ databases">
        <authorList>
            <person name="Amaro Gonzalez C."/>
        </authorList>
    </citation>
    <scope>NUCLEOTIDE SEQUENCE</scope>
</reference>
<proteinExistence type="predicted"/>
<evidence type="ECO:0000313" key="1">
    <source>
        <dbReference type="EMBL" id="JAI03538.1"/>
    </source>
</evidence>
<name>A0A0E9XLC8_ANGAN</name>
<sequence length="77" mass="9098">MPGENDPRIRNSKKEPGQHGYFAKIGNLLLQRKKKTSLPKYRNLYNFLTINLHELYKFTAVHHSTPKEKRANTKEVY</sequence>
<dbReference type="EMBL" id="GBXM01005040">
    <property type="protein sequence ID" value="JAI03538.1"/>
    <property type="molecule type" value="Transcribed_RNA"/>
</dbReference>